<evidence type="ECO:0000313" key="4">
    <source>
        <dbReference type="Proteomes" id="UP000057737"/>
    </source>
</evidence>
<evidence type="ECO:0000313" key="3">
    <source>
        <dbReference type="EMBL" id="KWV60356.1"/>
    </source>
</evidence>
<dbReference type="Proteomes" id="UP000057737">
    <property type="component" value="Unassembled WGS sequence"/>
</dbReference>
<dbReference type="AlphaFoldDB" id="A0A109K3W7"/>
<accession>A0A109K3W7</accession>
<dbReference type="EMBL" id="LNCU01000020">
    <property type="protein sequence ID" value="KWV60356.1"/>
    <property type="molecule type" value="Genomic_DNA"/>
</dbReference>
<comment type="caution">
    <text evidence="3">The sequence shown here is derived from an EMBL/GenBank/DDBJ whole genome shotgun (WGS) entry which is preliminary data.</text>
</comment>
<feature type="domain" description="HTH luxR-type" evidence="2">
    <location>
        <begin position="2"/>
        <end position="51"/>
    </location>
</feature>
<dbReference type="InterPro" id="IPR016032">
    <property type="entry name" value="Sig_transdc_resp-reg_C-effctor"/>
</dbReference>
<dbReference type="SUPFAM" id="SSF46894">
    <property type="entry name" value="C-terminal effector domain of the bipartite response regulators"/>
    <property type="match status" value="1"/>
</dbReference>
<organism evidence="3 4">
    <name type="scientific">Bradyrhizobium macuxiense</name>
    <dbReference type="NCBI Taxonomy" id="1755647"/>
    <lineage>
        <taxon>Bacteria</taxon>
        <taxon>Pseudomonadati</taxon>
        <taxon>Pseudomonadota</taxon>
        <taxon>Alphaproteobacteria</taxon>
        <taxon>Hyphomicrobiales</taxon>
        <taxon>Nitrobacteraceae</taxon>
        <taxon>Bradyrhizobium</taxon>
    </lineage>
</organism>
<name>A0A109K3W7_9BRAD</name>
<gene>
    <name evidence="3" type="ORF">AS156_29475</name>
</gene>
<reference evidence="3 4" key="1">
    <citation type="submission" date="2015-11" db="EMBL/GenBank/DDBJ databases">
        <title>Draft Genome Sequence of the Strain BR 10303 (Bradyrhizobium sp.) isolated from nodules of Centrolobium paraense.</title>
        <authorList>
            <person name="Zelli J.E."/>
            <person name="Simoes-Araujo J.L."/>
            <person name="Barauna A.C."/>
            <person name="Silva K."/>
        </authorList>
    </citation>
    <scope>NUCLEOTIDE SEQUENCE [LARGE SCALE GENOMIC DNA]</scope>
    <source>
        <strain evidence="3 4">BR 10303</strain>
    </source>
</reference>
<evidence type="ECO:0000259" key="2">
    <source>
        <dbReference type="Pfam" id="PF00196"/>
    </source>
</evidence>
<feature type="region of interest" description="Disordered" evidence="1">
    <location>
        <begin position="58"/>
        <end position="77"/>
    </location>
</feature>
<evidence type="ECO:0000256" key="1">
    <source>
        <dbReference type="SAM" id="MobiDB-lite"/>
    </source>
</evidence>
<dbReference type="InterPro" id="IPR000792">
    <property type="entry name" value="Tscrpt_reg_LuxR_C"/>
</dbReference>
<dbReference type="Gene3D" id="1.10.10.10">
    <property type="entry name" value="Winged helix-like DNA-binding domain superfamily/Winged helix DNA-binding domain"/>
    <property type="match status" value="1"/>
</dbReference>
<proteinExistence type="predicted"/>
<dbReference type="Pfam" id="PF00196">
    <property type="entry name" value="GerE"/>
    <property type="match status" value="1"/>
</dbReference>
<dbReference type="RefSeq" id="WP_066500686.1">
    <property type="nucleotide sequence ID" value="NZ_LNCU01000020.1"/>
</dbReference>
<feature type="compositionally biased region" description="Basic and acidic residues" evidence="1">
    <location>
        <begin position="64"/>
        <end position="77"/>
    </location>
</feature>
<dbReference type="InterPro" id="IPR036388">
    <property type="entry name" value="WH-like_DNA-bd_sf"/>
</dbReference>
<keyword evidence="4" id="KW-1185">Reference proteome</keyword>
<sequence>MSPREKRLLRRLAQGKTDRKIAAEIGGRQDQIALQRHRLIERLQIRSQEQLEALAEEFAGWPERTGDGKPESGRRQP</sequence>
<dbReference type="GO" id="GO:0003677">
    <property type="term" value="F:DNA binding"/>
    <property type="evidence" value="ECO:0007669"/>
    <property type="project" value="InterPro"/>
</dbReference>
<protein>
    <recommendedName>
        <fullName evidence="2">HTH luxR-type domain-containing protein</fullName>
    </recommendedName>
</protein>
<dbReference type="GO" id="GO:0006355">
    <property type="term" value="P:regulation of DNA-templated transcription"/>
    <property type="evidence" value="ECO:0007669"/>
    <property type="project" value="InterPro"/>
</dbReference>